<feature type="domain" description="Topo IIA-type catalytic" evidence="11">
    <location>
        <begin position="193"/>
        <end position="677"/>
    </location>
</feature>
<dbReference type="InterPro" id="IPR013757">
    <property type="entry name" value="Topo_IIA_A_a_sf"/>
</dbReference>
<feature type="coiled-coil region" evidence="9">
    <location>
        <begin position="117"/>
        <end position="144"/>
    </location>
</feature>
<evidence type="ECO:0000256" key="1">
    <source>
        <dbReference type="ARBA" id="ARBA00000185"/>
    </source>
</evidence>
<gene>
    <name evidence="7" type="primary">parC</name>
    <name evidence="12" type="ORF">HMPREF9439_00125</name>
</gene>
<dbReference type="GO" id="GO:0005694">
    <property type="term" value="C:chromosome"/>
    <property type="evidence" value="ECO:0007669"/>
    <property type="project" value="InterPro"/>
</dbReference>
<feature type="site" description="Interaction with DNA" evidence="7">
    <location>
        <position position="237"/>
    </location>
</feature>
<dbReference type="GO" id="GO:0019897">
    <property type="term" value="C:extrinsic component of plasma membrane"/>
    <property type="evidence" value="ECO:0007669"/>
    <property type="project" value="UniProtKB-UniRule"/>
</dbReference>
<evidence type="ECO:0000259" key="11">
    <source>
        <dbReference type="PROSITE" id="PS52040"/>
    </source>
</evidence>
<evidence type="ECO:0000313" key="13">
    <source>
        <dbReference type="Proteomes" id="UP000005156"/>
    </source>
</evidence>
<evidence type="ECO:0000256" key="10">
    <source>
        <dbReference type="SAM" id="MobiDB-lite"/>
    </source>
</evidence>
<dbReference type="HOGENOM" id="CLU_002977_4_1_4"/>
<keyword evidence="3 7" id="KW-0799">Topoisomerase</keyword>
<dbReference type="InterPro" id="IPR013758">
    <property type="entry name" value="Topo_IIA_A/C_ab"/>
</dbReference>
<keyword evidence="5 7" id="KW-0472">Membrane</keyword>
<comment type="caution">
    <text evidence="12">The sequence shown here is derived from an EMBL/GenBank/DDBJ whole genome shotgun (WGS) entry which is preliminary data.</text>
</comment>
<dbReference type="InterPro" id="IPR005742">
    <property type="entry name" value="TopoIV_A_Gneg"/>
</dbReference>
<keyword evidence="2 7" id="KW-1003">Cell membrane</keyword>
<sequence length="939" mass="103796">MPKKPRRKLTEADQTELFEEIDGKAVLPAAEDEEPQEKKGKAKKAQPEPEEDIGKGTGFLFDMLEEEPEHSPEAEKSSSEGEKKLEFQLEDATAELAEPASEPKNEDSLEEAEQLAQNLMREDASDMKEELQEVADEVEEAELVPAPAQPRGSDIVEEALKHADTDCDELTLAYFASRAYLEYAISVVKGRALPDVCDGMKPVQRRILYAMKRLGLNPDVKTVKSARVVGEVLGKYHPHGDSAAYDAMVRLAQDFTMRYPLVQGQGNFGSADGDGAAAMRYTEVRLSKYADLLLGELDKGTVKFIPNYDGTHKEPVLLPARLPVLLLNGSSGIAVGMATEIPSHNLTEVGEAAIEVIRNPEITTDELLEIVKGPDFPGGAQVISSASDIKNVYRSGYGNLQVRATYHFEELSRGQWQLVFDSVPYKVSVMKVMSELEALTNPKAPQGKKSLTAKQQQDKQLIMNVMSGMRDESSAEAPVRLVIDPKSKSIDREELVSTILSKTSLETSCKFNLVVIGIDGKPRQKGLKDILSEWVSFRLRTVRARSQTSLNEAEARIHTLEGRLIVLVDIEEVIRIIRGADDPKKELITHFGLSDTQAEDILEIKLRQLASLDEVKLRKELEKLRNEAERLRGLLTDEKKLRREVTKEIRQDIDTYGDERRTLIEEAKGASIAKQVIDEPVTVIVSEKGFLRSRQGHGFDARAMNFKLGDKYRCSMECRSVDNLYILSNTGRIYSIPVSSLPSARGEGTHVSAFVQFQDGDVPFDYICGASDTVLLFTSDAAMGFFCKMSDLAVRQRGGKSFFILDGAKPLPVQVSTPLTGWIAALSSSGRLVVFTTDELRALSSGGKGTTIMALQDDEKLVAAVPISPNGVVVVGKGRGGKIQELLVGPRSIEDYRTRRGRKGRFVEAKWEFLGLKPYKLETANKGDDSEEVEESTII</sequence>
<dbReference type="GO" id="GO:0007059">
    <property type="term" value="P:chromosome segregation"/>
    <property type="evidence" value="ECO:0007669"/>
    <property type="project" value="UniProtKB-UniRule"/>
</dbReference>
<dbReference type="Gene3D" id="2.120.10.90">
    <property type="entry name" value="DNA gyrase/topoisomerase IV, subunit A, C-terminal"/>
    <property type="match status" value="1"/>
</dbReference>
<dbReference type="InterPro" id="IPR002205">
    <property type="entry name" value="Topo_IIA_dom_A"/>
</dbReference>
<feature type="site" description="Interaction with DNA" evidence="7">
    <location>
        <position position="201"/>
    </location>
</feature>
<dbReference type="GO" id="GO:0006265">
    <property type="term" value="P:DNA topological change"/>
    <property type="evidence" value="ECO:0007669"/>
    <property type="project" value="UniProtKB-UniRule"/>
</dbReference>
<protein>
    <recommendedName>
        <fullName evidence="7">DNA topoisomerase 4 subunit A</fullName>
        <ecNumber evidence="7">5.6.2.2</ecNumber>
    </recommendedName>
    <alternativeName>
        <fullName evidence="7">Topoisomerase IV subunit A</fullName>
    </alternativeName>
</protein>
<proteinExistence type="inferred from homology"/>
<dbReference type="Gene3D" id="3.90.199.10">
    <property type="entry name" value="Topoisomerase II, domain 5"/>
    <property type="match status" value="1"/>
</dbReference>
<dbReference type="RefSeq" id="WP_008863318.1">
    <property type="nucleotide sequence ID" value="NZ_CAXTIX010000008.1"/>
</dbReference>
<dbReference type="InterPro" id="IPR050220">
    <property type="entry name" value="Type_II_DNA_Topoisomerases"/>
</dbReference>
<comment type="similarity">
    <text evidence="7">Belongs to the type II topoisomerase GyrA/ParC subunit family. ParC type 1 subfamily.</text>
</comment>
<name>F3QGT6_9BURK</name>
<dbReference type="Gene3D" id="3.30.1360.40">
    <property type="match status" value="1"/>
</dbReference>
<organism evidence="12 13">
    <name type="scientific">Parasutterella excrementihominis YIT 11859</name>
    <dbReference type="NCBI Taxonomy" id="762966"/>
    <lineage>
        <taxon>Bacteria</taxon>
        <taxon>Pseudomonadati</taxon>
        <taxon>Pseudomonadota</taxon>
        <taxon>Betaproteobacteria</taxon>
        <taxon>Burkholderiales</taxon>
        <taxon>Sutterellaceae</taxon>
        <taxon>Parasutterella</taxon>
    </lineage>
</organism>
<dbReference type="InterPro" id="IPR006691">
    <property type="entry name" value="GyrA/parC_rep"/>
</dbReference>
<keyword evidence="6 7" id="KW-0413">Isomerase</keyword>
<evidence type="ECO:0000256" key="2">
    <source>
        <dbReference type="ARBA" id="ARBA00022475"/>
    </source>
</evidence>
<dbReference type="EMBL" id="AFBP01000003">
    <property type="protein sequence ID" value="EGG57796.1"/>
    <property type="molecule type" value="Genomic_DNA"/>
</dbReference>
<dbReference type="Gene3D" id="1.10.268.10">
    <property type="entry name" value="Topoisomerase, domain 3"/>
    <property type="match status" value="1"/>
</dbReference>
<dbReference type="PROSITE" id="PS52040">
    <property type="entry name" value="TOPO_IIA"/>
    <property type="match status" value="1"/>
</dbReference>
<feature type="region of interest" description="Disordered" evidence="10">
    <location>
        <begin position="1"/>
        <end position="111"/>
    </location>
</feature>
<dbReference type="GO" id="GO:0005524">
    <property type="term" value="F:ATP binding"/>
    <property type="evidence" value="ECO:0007669"/>
    <property type="project" value="InterPro"/>
</dbReference>
<evidence type="ECO:0000256" key="9">
    <source>
        <dbReference type="SAM" id="Coils"/>
    </source>
</evidence>
<dbReference type="CDD" id="cd00187">
    <property type="entry name" value="TOP4c"/>
    <property type="match status" value="1"/>
</dbReference>
<evidence type="ECO:0000256" key="5">
    <source>
        <dbReference type="ARBA" id="ARBA00023136"/>
    </source>
</evidence>
<keyword evidence="9" id="KW-0175">Coiled coil</keyword>
<feature type="coiled-coil region" evidence="9">
    <location>
        <begin position="607"/>
        <end position="644"/>
    </location>
</feature>
<dbReference type="AlphaFoldDB" id="F3QGT6"/>
<dbReference type="EC" id="5.6.2.2" evidence="7"/>
<dbReference type="InterPro" id="IPR035516">
    <property type="entry name" value="Gyrase/topoIV_suA_C"/>
</dbReference>
<feature type="site" description="Transition state stabilizer" evidence="7">
    <location>
        <position position="280"/>
    </location>
</feature>
<dbReference type="Pfam" id="PF03989">
    <property type="entry name" value="DNA_gyraseA_C"/>
    <property type="match status" value="2"/>
</dbReference>
<dbReference type="SUPFAM" id="SSF56719">
    <property type="entry name" value="Type II DNA topoisomerase"/>
    <property type="match status" value="1"/>
</dbReference>
<dbReference type="GeneID" id="43347673"/>
<dbReference type="GO" id="GO:0003677">
    <property type="term" value="F:DNA binding"/>
    <property type="evidence" value="ECO:0007669"/>
    <property type="project" value="UniProtKB-UniRule"/>
</dbReference>
<evidence type="ECO:0000256" key="4">
    <source>
        <dbReference type="ARBA" id="ARBA00023125"/>
    </source>
</evidence>
<comment type="subcellular location">
    <subcellularLocation>
        <location evidence="7">Cell membrane</location>
        <topology evidence="7">Peripheral membrane protein</topology>
    </subcellularLocation>
</comment>
<keyword evidence="4 7" id="KW-0238">DNA-binding</keyword>
<evidence type="ECO:0000313" key="12">
    <source>
        <dbReference type="EMBL" id="EGG57796.1"/>
    </source>
</evidence>
<evidence type="ECO:0000256" key="7">
    <source>
        <dbReference type="HAMAP-Rule" id="MF_00936"/>
    </source>
</evidence>
<feature type="compositionally biased region" description="Basic and acidic residues" evidence="10">
    <location>
        <begin position="69"/>
        <end position="87"/>
    </location>
</feature>
<dbReference type="GO" id="GO:0003918">
    <property type="term" value="F:DNA topoisomerase type II (double strand cut, ATP-hydrolyzing) activity"/>
    <property type="evidence" value="ECO:0007669"/>
    <property type="project" value="UniProtKB-UniRule"/>
</dbReference>
<keyword evidence="13" id="KW-1185">Reference proteome</keyword>
<accession>F3QGT6</accession>
<evidence type="ECO:0000256" key="8">
    <source>
        <dbReference type="PROSITE-ProRule" id="PRU01384"/>
    </source>
</evidence>
<dbReference type="GO" id="GO:0009330">
    <property type="term" value="C:DNA topoisomerase type II (double strand cut, ATP-hydrolyzing) complex"/>
    <property type="evidence" value="ECO:0007669"/>
    <property type="project" value="TreeGrafter"/>
</dbReference>
<dbReference type="PANTHER" id="PTHR43493">
    <property type="entry name" value="DNA GYRASE/TOPOISOMERASE SUBUNIT A"/>
    <property type="match status" value="1"/>
</dbReference>
<comment type="subunit">
    <text evidence="7">Heterotetramer composed of ParC and ParE.</text>
</comment>
<dbReference type="SUPFAM" id="SSF101904">
    <property type="entry name" value="GyrA/ParC C-terminal domain-like"/>
    <property type="match status" value="1"/>
</dbReference>
<dbReference type="NCBIfam" id="TIGR01062">
    <property type="entry name" value="parC_Gneg"/>
    <property type="match status" value="1"/>
</dbReference>
<dbReference type="PANTHER" id="PTHR43493:SF1">
    <property type="entry name" value="DNA TOPOISOMERASE 4 SUBUNIT A"/>
    <property type="match status" value="1"/>
</dbReference>
<comment type="catalytic activity">
    <reaction evidence="1 7 8">
        <text>ATP-dependent breakage, passage and rejoining of double-stranded DNA.</text>
        <dbReference type="EC" id="5.6.2.2"/>
    </reaction>
</comment>
<dbReference type="HAMAP" id="MF_00936">
    <property type="entry name" value="ParC_type1"/>
    <property type="match status" value="1"/>
</dbReference>
<feature type="active site" description="O-(5'-phospho-DNA)-tyrosine intermediate" evidence="7 8">
    <location>
        <position position="281"/>
    </location>
</feature>
<dbReference type="Proteomes" id="UP000005156">
    <property type="component" value="Unassembled WGS sequence"/>
</dbReference>
<feature type="site" description="Interaction with DNA" evidence="7">
    <location>
        <position position="239"/>
    </location>
</feature>
<comment type="function">
    <text evidence="7">Topoisomerase IV is essential for chromosome segregation. It relaxes supercoiled DNA. Performs the decatenation events required during the replication of a circular DNA molecule.</text>
</comment>
<dbReference type="eggNOG" id="COG0188">
    <property type="taxonomic scope" value="Bacteria"/>
</dbReference>
<evidence type="ECO:0000256" key="3">
    <source>
        <dbReference type="ARBA" id="ARBA00023029"/>
    </source>
</evidence>
<dbReference type="NCBIfam" id="NF004044">
    <property type="entry name" value="PRK05561.1"/>
    <property type="match status" value="1"/>
</dbReference>
<dbReference type="Pfam" id="PF00521">
    <property type="entry name" value="DNA_topoisoIV"/>
    <property type="match status" value="1"/>
</dbReference>
<evidence type="ECO:0000256" key="6">
    <source>
        <dbReference type="ARBA" id="ARBA00023235"/>
    </source>
</evidence>
<dbReference type="SMART" id="SM00434">
    <property type="entry name" value="TOP4c"/>
    <property type="match status" value="1"/>
</dbReference>
<reference evidence="12 13" key="1">
    <citation type="submission" date="2011-02" db="EMBL/GenBank/DDBJ databases">
        <authorList>
            <person name="Weinstock G."/>
            <person name="Sodergren E."/>
            <person name="Clifton S."/>
            <person name="Fulton L."/>
            <person name="Fulton B."/>
            <person name="Courtney L."/>
            <person name="Fronick C."/>
            <person name="Harrison M."/>
            <person name="Strong C."/>
            <person name="Farmer C."/>
            <person name="Delahaunty K."/>
            <person name="Markovic C."/>
            <person name="Hall O."/>
            <person name="Minx P."/>
            <person name="Tomlinson C."/>
            <person name="Mitreva M."/>
            <person name="Hou S."/>
            <person name="Chen J."/>
            <person name="Wollam A."/>
            <person name="Pepin K.H."/>
            <person name="Johnson M."/>
            <person name="Bhonagiri V."/>
            <person name="Zhang X."/>
            <person name="Suruliraj S."/>
            <person name="Warren W."/>
            <person name="Chinwalla A."/>
            <person name="Mardis E.R."/>
            <person name="Wilson R.K."/>
        </authorList>
    </citation>
    <scope>NUCLEOTIDE SEQUENCE [LARGE SCALE GENOMIC DNA]</scope>
    <source>
        <strain evidence="12 13">YIT 11859</strain>
    </source>
</reference>
<dbReference type="InterPro" id="IPR013760">
    <property type="entry name" value="Topo_IIA-like_dom_sf"/>
</dbReference>
<dbReference type="GO" id="GO:0005737">
    <property type="term" value="C:cytoplasm"/>
    <property type="evidence" value="ECO:0007669"/>
    <property type="project" value="TreeGrafter"/>
</dbReference>